<dbReference type="PANTHER" id="PTHR12192">
    <property type="entry name" value="CATION TRANSPORT PROTEIN CHAC-RELATED"/>
    <property type="match status" value="1"/>
</dbReference>
<protein>
    <recommendedName>
        <fullName evidence="1">glutathione-specific gamma-glutamylcyclotransferase</fullName>
        <ecNumber evidence="1">4.3.2.7</ecNumber>
    </recommendedName>
</protein>
<dbReference type="InterPro" id="IPR013024">
    <property type="entry name" value="GGCT-like"/>
</dbReference>
<name>A0ABU8J238_9BURK</name>
<keyword evidence="4" id="KW-1185">Reference proteome</keyword>
<dbReference type="Proteomes" id="UP001386437">
    <property type="component" value="Unassembled WGS sequence"/>
</dbReference>
<dbReference type="PANTHER" id="PTHR12192:SF2">
    <property type="entry name" value="GLUTATHIONE-SPECIFIC GAMMA-GLUTAMYLCYCLOTRANSFERASE 2"/>
    <property type="match status" value="1"/>
</dbReference>
<organism evidence="3 4">
    <name type="scientific">Paraburkholderia bengalensis</name>
    <dbReference type="NCBI Taxonomy" id="2747562"/>
    <lineage>
        <taxon>Bacteria</taxon>
        <taxon>Pseudomonadati</taxon>
        <taxon>Pseudomonadota</taxon>
        <taxon>Betaproteobacteria</taxon>
        <taxon>Burkholderiales</taxon>
        <taxon>Burkholderiaceae</taxon>
        <taxon>Paraburkholderia</taxon>
    </lineage>
</organism>
<accession>A0ABU8J238</accession>
<comment type="caution">
    <text evidence="3">The sequence shown here is derived from an EMBL/GenBank/DDBJ whole genome shotgun (WGS) entry which is preliminary data.</text>
</comment>
<gene>
    <name evidence="3" type="ORF">H3V53_34135</name>
</gene>
<keyword evidence="2" id="KW-0456">Lyase</keyword>
<proteinExistence type="predicted"/>
<dbReference type="EMBL" id="JACFYJ010000092">
    <property type="protein sequence ID" value="MEI6001990.1"/>
    <property type="molecule type" value="Genomic_DNA"/>
</dbReference>
<evidence type="ECO:0000313" key="3">
    <source>
        <dbReference type="EMBL" id="MEI6001990.1"/>
    </source>
</evidence>
<dbReference type="InterPro" id="IPR006840">
    <property type="entry name" value="ChaC"/>
</dbReference>
<dbReference type="SUPFAM" id="SSF110857">
    <property type="entry name" value="Gamma-glutamyl cyclotransferase-like"/>
    <property type="match status" value="1"/>
</dbReference>
<dbReference type="CDD" id="cd06661">
    <property type="entry name" value="GGCT_like"/>
    <property type="match status" value="1"/>
</dbReference>
<dbReference type="EC" id="4.3.2.7" evidence="1"/>
<sequence>MLSRKLILSGAYQDAFASALGDVIWPLEKIEASLNHTLAARPADGGVWLFGYGSLIWNPLFEFDARRVGTLHGWHRSFCLRVVAGRGSVETPGRMLSLESGGSTDGVVLRLPADKLVEELRLIWIREMIAGAYIPTWADIILADGRKIKALVFVANCLHVYHEINSDISHIAPIIANASGSIGTNADYVRILQSSLQDCDIHDRYVDTLVDELDRLKAVGNM</sequence>
<evidence type="ECO:0000256" key="1">
    <source>
        <dbReference type="ARBA" id="ARBA00012344"/>
    </source>
</evidence>
<evidence type="ECO:0000256" key="2">
    <source>
        <dbReference type="ARBA" id="ARBA00023239"/>
    </source>
</evidence>
<dbReference type="Gene3D" id="3.10.490.10">
    <property type="entry name" value="Gamma-glutamyl cyclotransferase-like"/>
    <property type="match status" value="1"/>
</dbReference>
<evidence type="ECO:0000313" key="4">
    <source>
        <dbReference type="Proteomes" id="UP001386437"/>
    </source>
</evidence>
<reference evidence="3 4" key="1">
    <citation type="journal article" date="2022" name="Arch. Microbiol.">
        <title>Paraburkholderia bengalensis sp. nov. isolated from roots of Oryza sativa, IR64.</title>
        <authorList>
            <person name="Nag P."/>
            <person name="Mondal N."/>
            <person name="Sarkar J."/>
            <person name="Das S."/>
        </authorList>
    </citation>
    <scope>NUCLEOTIDE SEQUENCE [LARGE SCALE GENOMIC DNA]</scope>
    <source>
        <strain evidence="3 4">IR64_4_BI</strain>
    </source>
</reference>
<dbReference type="Pfam" id="PF04752">
    <property type="entry name" value="ChaC"/>
    <property type="match status" value="1"/>
</dbReference>
<dbReference type="InterPro" id="IPR036568">
    <property type="entry name" value="GGCT-like_sf"/>
</dbReference>